<evidence type="ECO:0000313" key="2">
    <source>
        <dbReference type="Proteomes" id="UP000541033"/>
    </source>
</evidence>
<dbReference type="RefSeq" id="WP_167149192.1">
    <property type="nucleotide sequence ID" value="NZ_JAAMOX010000001.1"/>
</dbReference>
<keyword evidence="2" id="KW-1185">Reference proteome</keyword>
<dbReference type="EMBL" id="JAAMOX010000001">
    <property type="protein sequence ID" value="NIH53520.1"/>
    <property type="molecule type" value="Genomic_DNA"/>
</dbReference>
<proteinExistence type="predicted"/>
<gene>
    <name evidence="1" type="ORF">FHX76_001388</name>
</gene>
<comment type="caution">
    <text evidence="1">The sequence shown here is derived from an EMBL/GenBank/DDBJ whole genome shotgun (WGS) entry which is preliminary data.</text>
</comment>
<organism evidence="1 2">
    <name type="scientific">Lysinibacter cavernae</name>
    <dbReference type="NCBI Taxonomy" id="1640652"/>
    <lineage>
        <taxon>Bacteria</taxon>
        <taxon>Bacillati</taxon>
        <taxon>Actinomycetota</taxon>
        <taxon>Actinomycetes</taxon>
        <taxon>Micrococcales</taxon>
        <taxon>Microbacteriaceae</taxon>
        <taxon>Lysinibacter</taxon>
    </lineage>
</organism>
<accession>A0A7X5R0N6</accession>
<dbReference type="Proteomes" id="UP000541033">
    <property type="component" value="Unassembled WGS sequence"/>
</dbReference>
<sequence length="227" mass="23882">MIQTTSRWHQARGYRPAMIALGIMTVAGAFFLVSSNLTNAAYTDKATAERAIGNPNEFRLETREQGGNWKTSAPAAAPSIVAVTNPEGSIGVLTTIGTTLEVRVAAGGPTGAIVPSLLPSQACLDRIAALDSGPNADTWRTTTPREDCQKVFDNLLFSVTWNGRMVAIATSAAEFNQIASRRLAGALPGVSYQLEIVAKVSPMLPFKYNTASTGVGVAFTGTSETTS</sequence>
<reference evidence="1 2" key="1">
    <citation type="submission" date="2020-02" db="EMBL/GenBank/DDBJ databases">
        <title>Sequencing the genomes of 1000 actinobacteria strains.</title>
        <authorList>
            <person name="Klenk H.-P."/>
        </authorList>
    </citation>
    <scope>NUCLEOTIDE SEQUENCE [LARGE SCALE GENOMIC DNA]</scope>
    <source>
        <strain evidence="1 2">DSM 27960</strain>
    </source>
</reference>
<name>A0A7X5R0N6_9MICO</name>
<protein>
    <submittedName>
        <fullName evidence="1">Uncharacterized protein</fullName>
    </submittedName>
</protein>
<evidence type="ECO:0000313" key="1">
    <source>
        <dbReference type="EMBL" id="NIH53520.1"/>
    </source>
</evidence>
<dbReference type="AlphaFoldDB" id="A0A7X5R0N6"/>